<organism evidence="2 3">
    <name type="scientific">Rodentibacter rarus</name>
    <dbReference type="NCBI Taxonomy" id="1908260"/>
    <lineage>
        <taxon>Bacteria</taxon>
        <taxon>Pseudomonadati</taxon>
        <taxon>Pseudomonadota</taxon>
        <taxon>Gammaproteobacteria</taxon>
        <taxon>Pasteurellales</taxon>
        <taxon>Pasteurellaceae</taxon>
        <taxon>Rodentibacter</taxon>
    </lineage>
</organism>
<evidence type="ECO:0000259" key="1">
    <source>
        <dbReference type="PROSITE" id="PS51199"/>
    </source>
</evidence>
<dbReference type="GO" id="GO:0005829">
    <property type="term" value="C:cytosol"/>
    <property type="evidence" value="ECO:0007669"/>
    <property type="project" value="TreeGrafter"/>
</dbReference>
<dbReference type="EMBL" id="MLHJ01000100">
    <property type="protein sequence ID" value="OOF40641.1"/>
    <property type="molecule type" value="Genomic_DNA"/>
</dbReference>
<dbReference type="PROSITE" id="PS51199">
    <property type="entry name" value="SF4_HELICASE"/>
    <property type="match status" value="1"/>
</dbReference>
<dbReference type="OrthoDB" id="9773982at2"/>
<proteinExistence type="predicted"/>
<dbReference type="PANTHER" id="PTHR30153">
    <property type="entry name" value="REPLICATIVE DNA HELICASE DNAB"/>
    <property type="match status" value="1"/>
</dbReference>
<keyword evidence="3" id="KW-1185">Reference proteome</keyword>
<dbReference type="InterPro" id="IPR007694">
    <property type="entry name" value="DNA_helicase_DnaB-like_C"/>
</dbReference>
<sequence>MRSTGKQENPHLEITQISSALKVLVKELECPIYALSQLNRSLEQRANKRSVNSDLREFVSLEQDADVILFIYRDEVYSLESITQFFGEIKQTALVFNEGGIKHERFLFLFRLNLTLIF</sequence>
<dbReference type="GO" id="GO:0005524">
    <property type="term" value="F:ATP binding"/>
    <property type="evidence" value="ECO:0007669"/>
    <property type="project" value="InterPro"/>
</dbReference>
<dbReference type="SUPFAM" id="SSF52540">
    <property type="entry name" value="P-loop containing nucleoside triphosphate hydrolases"/>
    <property type="match status" value="1"/>
</dbReference>
<accession>A0A1V3IHS0</accession>
<dbReference type="Pfam" id="PF03796">
    <property type="entry name" value="DnaB_C"/>
    <property type="match status" value="1"/>
</dbReference>
<dbReference type="Proteomes" id="UP000189433">
    <property type="component" value="Unassembled WGS sequence"/>
</dbReference>
<dbReference type="GO" id="GO:0003678">
    <property type="term" value="F:DNA helicase activity"/>
    <property type="evidence" value="ECO:0007669"/>
    <property type="project" value="InterPro"/>
</dbReference>
<name>A0A1V3IHS0_9PAST</name>
<evidence type="ECO:0000313" key="3">
    <source>
        <dbReference type="Proteomes" id="UP000189433"/>
    </source>
</evidence>
<dbReference type="InterPro" id="IPR027417">
    <property type="entry name" value="P-loop_NTPase"/>
</dbReference>
<feature type="domain" description="SF4 helicase" evidence="1">
    <location>
        <begin position="1"/>
        <end position="118"/>
    </location>
</feature>
<reference evidence="2 3" key="1">
    <citation type="submission" date="2016-10" db="EMBL/GenBank/DDBJ databases">
        <title>Rodentibacter gen. nov. and new species.</title>
        <authorList>
            <person name="Christensen H."/>
        </authorList>
    </citation>
    <scope>NUCLEOTIDE SEQUENCE [LARGE SCALE GENOMIC DNA]</scope>
    <source>
        <strain evidence="2 3">CCUG17206</strain>
    </source>
</reference>
<dbReference type="STRING" id="1908260.BKK50_09435"/>
<gene>
    <name evidence="2" type="ORF">BKK50_09435</name>
</gene>
<evidence type="ECO:0000313" key="2">
    <source>
        <dbReference type="EMBL" id="OOF40641.1"/>
    </source>
</evidence>
<protein>
    <recommendedName>
        <fullName evidence="1">SF4 helicase domain-containing protein</fullName>
    </recommendedName>
</protein>
<dbReference type="AlphaFoldDB" id="A0A1V3IHS0"/>
<dbReference type="PANTHER" id="PTHR30153:SF2">
    <property type="entry name" value="REPLICATIVE DNA HELICASE"/>
    <property type="match status" value="1"/>
</dbReference>
<dbReference type="GO" id="GO:0006260">
    <property type="term" value="P:DNA replication"/>
    <property type="evidence" value="ECO:0007669"/>
    <property type="project" value="InterPro"/>
</dbReference>
<comment type="caution">
    <text evidence="2">The sequence shown here is derived from an EMBL/GenBank/DDBJ whole genome shotgun (WGS) entry which is preliminary data.</text>
</comment>
<dbReference type="Gene3D" id="3.40.50.300">
    <property type="entry name" value="P-loop containing nucleotide triphosphate hydrolases"/>
    <property type="match status" value="1"/>
</dbReference>